<dbReference type="CDD" id="cd17470">
    <property type="entry name" value="T3SS_Flik_C"/>
    <property type="match status" value="1"/>
</dbReference>
<dbReference type="EMBL" id="FRBN01000009">
    <property type="protein sequence ID" value="SHL26369.1"/>
    <property type="molecule type" value="Genomic_DNA"/>
</dbReference>
<dbReference type="InterPro" id="IPR021136">
    <property type="entry name" value="Flagellar_hook_control-like_C"/>
</dbReference>
<dbReference type="Gene3D" id="3.30.750.140">
    <property type="match status" value="1"/>
</dbReference>
<feature type="domain" description="Flagellar hook-length control protein-like C-terminal" evidence="2">
    <location>
        <begin position="332"/>
        <end position="400"/>
    </location>
</feature>
<keyword evidence="4" id="KW-1185">Reference proteome</keyword>
<gene>
    <name evidence="3" type="ORF">SAMN05444414_10929</name>
</gene>
<dbReference type="InterPro" id="IPR038610">
    <property type="entry name" value="FliK-like_C_sf"/>
</dbReference>
<proteinExistence type="predicted"/>
<keyword evidence="3" id="KW-0966">Cell projection</keyword>
<keyword evidence="3" id="KW-0282">Flagellum</keyword>
<feature type="region of interest" description="Disordered" evidence="1">
    <location>
        <begin position="1"/>
        <end position="124"/>
    </location>
</feature>
<evidence type="ECO:0000313" key="3">
    <source>
        <dbReference type="EMBL" id="SHL26369.1"/>
    </source>
</evidence>
<dbReference type="STRING" id="1054996.SAMN05444414_10929"/>
<reference evidence="4" key="1">
    <citation type="submission" date="2016-11" db="EMBL/GenBank/DDBJ databases">
        <authorList>
            <person name="Varghese N."/>
            <person name="Submissions S."/>
        </authorList>
    </citation>
    <scope>NUCLEOTIDE SEQUENCE [LARGE SCALE GENOMIC DNA]</scope>
    <source>
        <strain evidence="4">DSM 29327</strain>
    </source>
</reference>
<evidence type="ECO:0000256" key="1">
    <source>
        <dbReference type="SAM" id="MobiDB-lite"/>
    </source>
</evidence>
<protein>
    <submittedName>
        <fullName evidence="3">Flagellar hook-length control protein FliK</fullName>
    </submittedName>
</protein>
<keyword evidence="3" id="KW-0969">Cilium</keyword>
<dbReference type="Proteomes" id="UP000184191">
    <property type="component" value="Unassembled WGS sequence"/>
</dbReference>
<evidence type="ECO:0000313" key="4">
    <source>
        <dbReference type="Proteomes" id="UP000184191"/>
    </source>
</evidence>
<name>A0A1M6Z7S5_9RHOB</name>
<dbReference type="AlphaFoldDB" id="A0A1M6Z7S5"/>
<accession>A0A1M6Z7S5</accession>
<sequence>MLIPLIANGPLQGPPPTPIAGHGAAQDPASQTAKQDTKDTFGALFSEGDMAKKPSAVAQETGIPVDGETPEDEIGLEGSADQDTDFETEPDVAPGLITSDQDDAPDRTETATLVAPNRFDPDTQNDLGKQVSQNPELRNVKANQDTNLETVENMVPDQEGPATPAAPAANRNVAVPTTGPAEQTPIEGAKAQPLAASAAAIIAKTAENSTNLSKRGQASALAEIASAERSLDQTAKTDRLTMPSAPVHAANAPPVLPPQHAKPAPFPKSLTTEVEVSALDDKPIAFEARTLGASSAAMAVPTQALAQRADLPQHIAMQIAAAAQRGGAGRPIDIVLNPAELGPVRLSLASADGVMSVTVIAERPETLDLMRRHIDTLAQEFLNIGYGKAQFSFGGGQSGQTGQKHSDTSHSPAGGSGPQAPITETPNLHHTPILISDRLDIRL</sequence>
<dbReference type="Pfam" id="PF02120">
    <property type="entry name" value="Flg_hook"/>
    <property type="match status" value="1"/>
</dbReference>
<feature type="region of interest" description="Disordered" evidence="1">
    <location>
        <begin position="393"/>
        <end position="429"/>
    </location>
</feature>
<evidence type="ECO:0000259" key="2">
    <source>
        <dbReference type="Pfam" id="PF02120"/>
    </source>
</evidence>
<feature type="compositionally biased region" description="Acidic residues" evidence="1">
    <location>
        <begin position="68"/>
        <end position="90"/>
    </location>
</feature>
<organism evidence="3 4">
    <name type="scientific">Roseovarius marisflavi</name>
    <dbReference type="NCBI Taxonomy" id="1054996"/>
    <lineage>
        <taxon>Bacteria</taxon>
        <taxon>Pseudomonadati</taxon>
        <taxon>Pseudomonadota</taxon>
        <taxon>Alphaproteobacteria</taxon>
        <taxon>Rhodobacterales</taxon>
        <taxon>Roseobacteraceae</taxon>
        <taxon>Roseovarius</taxon>
    </lineage>
</organism>